<dbReference type="Proteomes" id="UP000245870">
    <property type="component" value="Unassembled WGS sequence"/>
</dbReference>
<dbReference type="SUPFAM" id="SSF56300">
    <property type="entry name" value="Metallo-dependent phosphatases"/>
    <property type="match status" value="1"/>
</dbReference>
<accession>A0A2U0TZ46</accession>
<dbReference type="InterPro" id="IPR032288">
    <property type="entry name" value="Metallophos_C"/>
</dbReference>
<dbReference type="OrthoDB" id="9776255at2"/>
<evidence type="ECO:0000256" key="1">
    <source>
        <dbReference type="SAM" id="SignalP"/>
    </source>
</evidence>
<proteinExistence type="predicted"/>
<dbReference type="InterPro" id="IPR051918">
    <property type="entry name" value="STPP_CPPED1"/>
</dbReference>
<feature type="signal peptide" evidence="1">
    <location>
        <begin position="1"/>
        <end position="18"/>
    </location>
</feature>
<evidence type="ECO:0000259" key="2">
    <source>
        <dbReference type="Pfam" id="PF16370"/>
    </source>
</evidence>
<gene>
    <name evidence="4" type="ORF">C7379_12226</name>
</gene>
<feature type="domain" description="Calcineurin-like phosphoesterase N-terminal" evidence="3">
    <location>
        <begin position="31"/>
        <end position="102"/>
    </location>
</feature>
<dbReference type="EMBL" id="QENY01000022">
    <property type="protein sequence ID" value="PVX48885.1"/>
    <property type="molecule type" value="Genomic_DNA"/>
</dbReference>
<dbReference type="PANTHER" id="PTHR43143:SF1">
    <property type="entry name" value="SERINE_THREONINE-PROTEIN PHOSPHATASE CPPED1"/>
    <property type="match status" value="1"/>
</dbReference>
<sequence length="475" mass="54156">MKKTLVLIALIQIGVSVAAQNAIFEIGGKVVDSKGRGIENVVVNDGLHFVQTDKNGAWRFSTDTTYCKFVSISTPAAYFLPARDGLAVFYKPMREVVKNVENTFVLTKRKKPCTSFSYIAISDPQVLNEEEMGRWRNETVRDMRQVADSLKRYREVIGMTLGDMMFDNLSLYGEFAQTCDMVGITVFQTIGNHDHDKRYQDLHNMRLGSPVYAEHLYNKFFGPTDYSFNIGNVHVITMKNINYVGRRQYIEAVTDQQLAWLANDLQYVPKGSVVFVNMHAAGWNKEGRDGNFRGAKEVVNLMKDYDVHFFCGHTHFFQNIEVTPRFYQHNIGAACGSWWAGDYSVCGAPNGYLVVDVNGNDVKWHFKPTKGDISNQFRVYIPGQFRSQPAAVVANVWDYDPHCKVEYYEDGKCKGAMEQFVDIDEAYIVQQAKLGKKADDLTRHLFRFKPSKGTKEVKIVFTNRFGEQYSQTCNL</sequence>
<feature type="chain" id="PRO_5015495613" evidence="1">
    <location>
        <begin position="19"/>
        <end position="475"/>
    </location>
</feature>
<reference evidence="4 5" key="1">
    <citation type="submission" date="2018-05" db="EMBL/GenBank/DDBJ databases">
        <title>Genomic Encyclopedia of Type Strains, Phase IV (KMG-IV): sequencing the most valuable type-strain genomes for metagenomic binning, comparative biology and taxonomic classification.</title>
        <authorList>
            <person name="Goeker M."/>
        </authorList>
    </citation>
    <scope>NUCLEOTIDE SEQUENCE [LARGE SCALE GENOMIC DNA]</scope>
    <source>
        <strain evidence="4 5">DSM 100333</strain>
    </source>
</reference>
<name>A0A2U0TZ46_9BACT</name>
<protein>
    <submittedName>
        <fullName evidence="4">Calcineurin-like phosphoesterase family protein</fullName>
    </submittedName>
</protein>
<keyword evidence="1" id="KW-0732">Signal</keyword>
<dbReference type="InterPro" id="IPR032285">
    <property type="entry name" value="Metallophos_N"/>
</dbReference>
<dbReference type="Pfam" id="PF16370">
    <property type="entry name" value="MetallophosC"/>
    <property type="match status" value="1"/>
</dbReference>
<comment type="caution">
    <text evidence="4">The sequence shown here is derived from an EMBL/GenBank/DDBJ whole genome shotgun (WGS) entry which is preliminary data.</text>
</comment>
<dbReference type="InterPro" id="IPR029052">
    <property type="entry name" value="Metallo-depent_PP-like"/>
</dbReference>
<feature type="domain" description="Calcineurin-like phosphoesterase C-terminal" evidence="2">
    <location>
        <begin position="329"/>
        <end position="469"/>
    </location>
</feature>
<organism evidence="4 5">
    <name type="scientific">Hallella colorans</name>
    <dbReference type="NCBI Taxonomy" id="1703337"/>
    <lineage>
        <taxon>Bacteria</taxon>
        <taxon>Pseudomonadati</taxon>
        <taxon>Bacteroidota</taxon>
        <taxon>Bacteroidia</taxon>
        <taxon>Bacteroidales</taxon>
        <taxon>Prevotellaceae</taxon>
        <taxon>Hallella</taxon>
    </lineage>
</organism>
<dbReference type="Pfam" id="PF16371">
    <property type="entry name" value="MetallophosN"/>
    <property type="match status" value="1"/>
</dbReference>
<evidence type="ECO:0000313" key="5">
    <source>
        <dbReference type="Proteomes" id="UP000245870"/>
    </source>
</evidence>
<evidence type="ECO:0000313" key="4">
    <source>
        <dbReference type="EMBL" id="PVX48885.1"/>
    </source>
</evidence>
<dbReference type="PANTHER" id="PTHR43143">
    <property type="entry name" value="METALLOPHOSPHOESTERASE, CALCINEURIN SUPERFAMILY"/>
    <property type="match status" value="1"/>
</dbReference>
<dbReference type="AlphaFoldDB" id="A0A2U0TZ46"/>
<keyword evidence="5" id="KW-1185">Reference proteome</keyword>
<evidence type="ECO:0000259" key="3">
    <source>
        <dbReference type="Pfam" id="PF16371"/>
    </source>
</evidence>
<dbReference type="Gene3D" id="3.60.21.10">
    <property type="match status" value="1"/>
</dbReference>